<reference evidence="1 2" key="1">
    <citation type="submission" date="2020-06" db="EMBL/GenBank/DDBJ databases">
        <title>Genome mining for natural products.</title>
        <authorList>
            <person name="Zhang B."/>
            <person name="Shi J."/>
            <person name="Ge H."/>
        </authorList>
    </citation>
    <scope>NUCLEOTIDE SEQUENCE [LARGE SCALE GENOMIC DNA]</scope>
    <source>
        <strain evidence="1 2">NA00687</strain>
    </source>
</reference>
<gene>
    <name evidence="1" type="ORF">HUT08_14420</name>
</gene>
<protein>
    <submittedName>
        <fullName evidence="1">Uncharacterized protein</fullName>
    </submittedName>
</protein>
<keyword evidence="2" id="KW-1185">Reference proteome</keyword>
<sequence length="151" mass="17058">MKPMVHAATLNAWQFEVIFQLTYQLTEVREASLAERGCSQEDTQALLAAVWEMRAFVDRTRTEDTLTITVGVSEQTDVQRDHSPASVRHSTPPPTELSTLLPRRLALLWPPILRFTVDALGEAEIFYRTGYRGVEIDEALRALEQGDESTL</sequence>
<name>A0A7H8N9U9_9ACTN</name>
<dbReference type="EMBL" id="CP054929">
    <property type="protein sequence ID" value="QKW50528.1"/>
    <property type="molecule type" value="Genomic_DNA"/>
</dbReference>
<evidence type="ECO:0000313" key="1">
    <source>
        <dbReference type="EMBL" id="QKW50528.1"/>
    </source>
</evidence>
<organism evidence="1 2">
    <name type="scientific">Streptomyces buecherae</name>
    <dbReference type="NCBI Taxonomy" id="2763006"/>
    <lineage>
        <taxon>Bacteria</taxon>
        <taxon>Bacillati</taxon>
        <taxon>Actinomycetota</taxon>
        <taxon>Actinomycetes</taxon>
        <taxon>Kitasatosporales</taxon>
        <taxon>Streptomycetaceae</taxon>
        <taxon>Streptomyces</taxon>
    </lineage>
</organism>
<dbReference type="AlphaFoldDB" id="A0A7H8N9U9"/>
<evidence type="ECO:0000313" key="2">
    <source>
        <dbReference type="Proteomes" id="UP000509303"/>
    </source>
</evidence>
<proteinExistence type="predicted"/>
<dbReference type="Proteomes" id="UP000509303">
    <property type="component" value="Chromosome"/>
</dbReference>
<accession>A0A7H8N9U9</accession>
<dbReference type="RefSeq" id="WP_176162264.1">
    <property type="nucleotide sequence ID" value="NZ_CP054929.1"/>
</dbReference>